<keyword evidence="8" id="KW-0238">DNA-binding</keyword>
<dbReference type="CDD" id="cd00009">
    <property type="entry name" value="AAA"/>
    <property type="match status" value="1"/>
</dbReference>
<keyword evidence="9" id="KW-0010">Activator</keyword>
<evidence type="ECO:0000256" key="2">
    <source>
        <dbReference type="ARBA" id="ARBA00022490"/>
    </source>
</evidence>
<proteinExistence type="predicted"/>
<reference evidence="15" key="2">
    <citation type="submission" date="2020-08" db="EMBL/GenBank/DDBJ databases">
        <authorList>
            <person name="Lai Q."/>
        </authorList>
    </citation>
    <scope>NUCLEOTIDE SEQUENCE</scope>
    <source>
        <strain evidence="15">S27-2</strain>
    </source>
</reference>
<dbReference type="PROSITE" id="PS50045">
    <property type="entry name" value="SIGMA54_INTERACT_4"/>
    <property type="match status" value="1"/>
</dbReference>
<dbReference type="InterPro" id="IPR013767">
    <property type="entry name" value="PAS_fold"/>
</dbReference>
<dbReference type="PROSITE" id="PS00675">
    <property type="entry name" value="SIGMA54_INTERACT_1"/>
    <property type="match status" value="1"/>
</dbReference>
<dbReference type="Pfam" id="PF25601">
    <property type="entry name" value="AAA_lid_14"/>
    <property type="match status" value="1"/>
</dbReference>
<dbReference type="InterPro" id="IPR009057">
    <property type="entry name" value="Homeodomain-like_sf"/>
</dbReference>
<evidence type="ECO:0000259" key="13">
    <source>
        <dbReference type="PROSITE" id="PS50112"/>
    </source>
</evidence>
<accession>A0A8J6IVM0</accession>
<dbReference type="GO" id="GO:0006355">
    <property type="term" value="P:regulation of DNA-templated transcription"/>
    <property type="evidence" value="ECO:0007669"/>
    <property type="project" value="InterPro"/>
</dbReference>
<dbReference type="GO" id="GO:0005524">
    <property type="term" value="F:ATP binding"/>
    <property type="evidence" value="ECO:0007669"/>
    <property type="project" value="UniProtKB-KW"/>
</dbReference>
<evidence type="ECO:0000313" key="15">
    <source>
        <dbReference type="EMBL" id="MBC3766428.1"/>
    </source>
</evidence>
<evidence type="ECO:0000256" key="9">
    <source>
        <dbReference type="ARBA" id="ARBA00023159"/>
    </source>
</evidence>
<evidence type="ECO:0000256" key="7">
    <source>
        <dbReference type="ARBA" id="ARBA00023015"/>
    </source>
</evidence>
<dbReference type="InterPro" id="IPR045865">
    <property type="entry name" value="ACT-like_dom_sf"/>
</dbReference>
<organism evidence="15 16">
    <name type="scientific">Neptunicella marina</name>
    <dbReference type="NCBI Taxonomy" id="2125989"/>
    <lineage>
        <taxon>Bacteria</taxon>
        <taxon>Pseudomonadati</taxon>
        <taxon>Pseudomonadota</taxon>
        <taxon>Gammaproteobacteria</taxon>
        <taxon>Alteromonadales</taxon>
        <taxon>Alteromonadaceae</taxon>
        <taxon>Neptunicella</taxon>
    </lineage>
</organism>
<comment type="subcellular location">
    <subcellularLocation>
        <location evidence="1">Cytoplasm</location>
    </subcellularLocation>
</comment>
<evidence type="ECO:0000256" key="4">
    <source>
        <dbReference type="ARBA" id="ARBA00022741"/>
    </source>
</evidence>
<dbReference type="PANTHER" id="PTHR32071:SF3">
    <property type="entry name" value="HTH-TYPE TRANSCRIPTIONAL REGULATORY PROTEIN TYRR"/>
    <property type="match status" value="1"/>
</dbReference>
<dbReference type="SUPFAM" id="SSF55785">
    <property type="entry name" value="PYP-like sensor domain (PAS domain)"/>
    <property type="match status" value="1"/>
</dbReference>
<dbReference type="InterPro" id="IPR025662">
    <property type="entry name" value="Sigma_54_int_dom_ATP-bd_1"/>
</dbReference>
<dbReference type="GO" id="GO:0005737">
    <property type="term" value="C:cytoplasm"/>
    <property type="evidence" value="ECO:0007669"/>
    <property type="project" value="UniProtKB-SubCell"/>
</dbReference>
<dbReference type="SMART" id="SM00382">
    <property type="entry name" value="AAA"/>
    <property type="match status" value="1"/>
</dbReference>
<dbReference type="PROSITE" id="PS51671">
    <property type="entry name" value="ACT"/>
    <property type="match status" value="1"/>
</dbReference>
<dbReference type="InterPro" id="IPR058031">
    <property type="entry name" value="AAA_lid_NorR"/>
</dbReference>
<dbReference type="RefSeq" id="WP_186506948.1">
    <property type="nucleotide sequence ID" value="NZ_JACNEP010000007.1"/>
</dbReference>
<keyword evidence="3" id="KW-0678">Repressor</keyword>
<evidence type="ECO:0000256" key="3">
    <source>
        <dbReference type="ARBA" id="ARBA00022491"/>
    </source>
</evidence>
<dbReference type="InterPro" id="IPR035965">
    <property type="entry name" value="PAS-like_dom_sf"/>
</dbReference>
<gene>
    <name evidence="15" type="primary">tyrR</name>
    <name evidence="15" type="ORF">H8B19_11090</name>
</gene>
<dbReference type="InterPro" id="IPR002912">
    <property type="entry name" value="ACT_dom"/>
</dbReference>
<comment type="caution">
    <text evidence="15">The sequence shown here is derived from an EMBL/GenBank/DDBJ whole genome shotgun (WGS) entry which is preliminary data.</text>
</comment>
<dbReference type="Gene3D" id="1.10.10.60">
    <property type="entry name" value="Homeodomain-like"/>
    <property type="match status" value="1"/>
</dbReference>
<dbReference type="Gene3D" id="3.30.70.260">
    <property type="match status" value="1"/>
</dbReference>
<dbReference type="EMBL" id="JACNEP010000007">
    <property type="protein sequence ID" value="MBC3766428.1"/>
    <property type="molecule type" value="Genomic_DNA"/>
</dbReference>
<dbReference type="Pfam" id="PF00158">
    <property type="entry name" value="Sigma54_activat"/>
    <property type="match status" value="1"/>
</dbReference>
<dbReference type="SUPFAM" id="SSF55021">
    <property type="entry name" value="ACT-like"/>
    <property type="match status" value="1"/>
</dbReference>
<evidence type="ECO:0000256" key="6">
    <source>
        <dbReference type="ARBA" id="ARBA00022840"/>
    </source>
</evidence>
<dbReference type="Pfam" id="PF00989">
    <property type="entry name" value="PAS"/>
    <property type="match status" value="1"/>
</dbReference>
<keyword evidence="4" id="KW-0547">Nucleotide-binding</keyword>
<dbReference type="PANTHER" id="PTHR32071">
    <property type="entry name" value="TRANSCRIPTIONAL REGULATORY PROTEIN"/>
    <property type="match status" value="1"/>
</dbReference>
<dbReference type="AlphaFoldDB" id="A0A8J6IVM0"/>
<evidence type="ECO:0000256" key="10">
    <source>
        <dbReference type="ARBA" id="ARBA00023163"/>
    </source>
</evidence>
<feature type="domain" description="Sigma-54 factor interaction" evidence="12">
    <location>
        <begin position="206"/>
        <end position="434"/>
    </location>
</feature>
<sequence>MRLEIICQDRLGIAQDVLDILVRHEIDLKGIEIDKTGKIYLHFPSIEFAEFQHLMPEIRRIDGISDVKTIPYMPNEREKHQLATLLQTLPDPVFSIDPKGRVVLVNEAVVAGLECSIDEIKGSDINELVKGFNVNRWMDSDNIQVETHKVQFIEQDFIADIMPVMVSDVEGGNILAGAVLLLKSEYRLGQQVNAFNQTDGESFERIQANSPLMKKVVKEARKMAELDAPMLISGETGTGKELLAYSCHLASRRAEQEFLALNCASLPDNVAETELFGYGPGAFGQSESKSGLFEQAQGGTLFLDEVGDMSPQLQAKLLRVLHDGSFRRVGDAKEVKVDVRIICTTHKDLQRLVDDGLFREDLYYRLNVMSVHLPPLRERKQDIVPLAERFVKQHSSKVGCRPPKLNRSCVEYLQSYPWPGNVRQLENAMYRAVSLMEGTELSKDSIQLPGANSEISYFAEDFEGTLDEAVKNFEKELLRRLYPAHPSTRQLAKKLGLSHTAIANKLRDYGINKKSVKF</sequence>
<dbReference type="InterPro" id="IPR000014">
    <property type="entry name" value="PAS"/>
</dbReference>
<feature type="domain" description="PAS" evidence="13">
    <location>
        <begin position="78"/>
        <end position="129"/>
    </location>
</feature>
<dbReference type="GO" id="GO:0003677">
    <property type="term" value="F:DNA binding"/>
    <property type="evidence" value="ECO:0007669"/>
    <property type="project" value="UniProtKB-KW"/>
</dbReference>
<dbReference type="CDD" id="cd00130">
    <property type="entry name" value="PAS"/>
    <property type="match status" value="1"/>
</dbReference>
<dbReference type="SUPFAM" id="SSF46689">
    <property type="entry name" value="Homeodomain-like"/>
    <property type="match status" value="1"/>
</dbReference>
<dbReference type="InterPro" id="IPR030828">
    <property type="entry name" value="HTH_TyrR"/>
</dbReference>
<dbReference type="Pfam" id="PF18024">
    <property type="entry name" value="HTH_50"/>
    <property type="match status" value="1"/>
</dbReference>
<dbReference type="Gene3D" id="3.30.450.20">
    <property type="entry name" value="PAS domain"/>
    <property type="match status" value="1"/>
</dbReference>
<keyword evidence="10" id="KW-0804">Transcription</keyword>
<dbReference type="InterPro" id="IPR025944">
    <property type="entry name" value="Sigma_54_int_dom_CS"/>
</dbReference>
<dbReference type="InterPro" id="IPR025943">
    <property type="entry name" value="Sigma_54_int_dom_ATP-bd_2"/>
</dbReference>
<evidence type="ECO:0000259" key="12">
    <source>
        <dbReference type="PROSITE" id="PS50045"/>
    </source>
</evidence>
<dbReference type="PROSITE" id="PS00688">
    <property type="entry name" value="SIGMA54_INTERACT_3"/>
    <property type="match status" value="1"/>
</dbReference>
<keyword evidence="16" id="KW-1185">Reference proteome</keyword>
<keyword evidence="7" id="KW-0805">Transcription regulation</keyword>
<dbReference type="Gene3D" id="1.10.8.60">
    <property type="match status" value="1"/>
</dbReference>
<evidence type="ECO:0000259" key="14">
    <source>
        <dbReference type="PROSITE" id="PS51671"/>
    </source>
</evidence>
<dbReference type="Proteomes" id="UP000601768">
    <property type="component" value="Unassembled WGS sequence"/>
</dbReference>
<name>A0A8J6IVM0_9ALTE</name>
<dbReference type="Gene3D" id="3.40.50.300">
    <property type="entry name" value="P-loop containing nucleotide triphosphate hydrolases"/>
    <property type="match status" value="1"/>
</dbReference>
<dbReference type="PROSITE" id="PS00676">
    <property type="entry name" value="SIGMA54_INTERACT_2"/>
    <property type="match status" value="1"/>
</dbReference>
<feature type="domain" description="ACT" evidence="14">
    <location>
        <begin position="2"/>
        <end position="75"/>
    </location>
</feature>
<dbReference type="PROSITE" id="PS50112">
    <property type="entry name" value="PAS"/>
    <property type="match status" value="1"/>
</dbReference>
<dbReference type="InterPro" id="IPR002078">
    <property type="entry name" value="Sigma_54_int"/>
</dbReference>
<dbReference type="InterPro" id="IPR027417">
    <property type="entry name" value="P-loop_NTPase"/>
</dbReference>
<evidence type="ECO:0000256" key="11">
    <source>
        <dbReference type="ARBA" id="ARBA00029500"/>
    </source>
</evidence>
<reference evidence="15" key="1">
    <citation type="journal article" date="2018" name="Int. J. Syst. Evol. Microbiol.">
        <title>Neptunicella marina gen. nov., sp. nov., isolated from surface seawater.</title>
        <authorList>
            <person name="Liu X."/>
            <person name="Lai Q."/>
            <person name="Du Y."/>
            <person name="Zhang X."/>
            <person name="Liu Z."/>
            <person name="Sun F."/>
            <person name="Shao Z."/>
        </authorList>
    </citation>
    <scope>NUCLEOTIDE SEQUENCE</scope>
    <source>
        <strain evidence="15">S27-2</strain>
    </source>
</reference>
<dbReference type="FunFam" id="3.40.50.300:FF:000006">
    <property type="entry name" value="DNA-binding transcriptional regulator NtrC"/>
    <property type="match status" value="1"/>
</dbReference>
<evidence type="ECO:0000256" key="1">
    <source>
        <dbReference type="ARBA" id="ARBA00004496"/>
    </source>
</evidence>
<dbReference type="NCBIfam" id="NF008085">
    <property type="entry name" value="PRK10820.1"/>
    <property type="match status" value="1"/>
</dbReference>
<dbReference type="SUPFAM" id="SSF52540">
    <property type="entry name" value="P-loop containing nucleoside triphosphate hydrolases"/>
    <property type="match status" value="1"/>
</dbReference>
<dbReference type="InterPro" id="IPR003593">
    <property type="entry name" value="AAA+_ATPase"/>
</dbReference>
<keyword evidence="6" id="KW-0067">ATP-binding</keyword>
<evidence type="ECO:0000256" key="5">
    <source>
        <dbReference type="ARBA" id="ARBA00022797"/>
    </source>
</evidence>
<evidence type="ECO:0000256" key="8">
    <source>
        <dbReference type="ARBA" id="ARBA00023125"/>
    </source>
</evidence>
<dbReference type="NCBIfam" id="TIGR04381">
    <property type="entry name" value="HTH_TypR"/>
    <property type="match status" value="1"/>
</dbReference>
<evidence type="ECO:0000313" key="16">
    <source>
        <dbReference type="Proteomes" id="UP000601768"/>
    </source>
</evidence>
<dbReference type="CDD" id="cd04877">
    <property type="entry name" value="ACT_TyrR"/>
    <property type="match status" value="1"/>
</dbReference>
<keyword evidence="5" id="KW-0058">Aromatic hydrocarbons catabolism</keyword>
<protein>
    <recommendedName>
        <fullName evidence="11">HTH-type transcriptional regulatory protein TyrR</fullName>
    </recommendedName>
</protein>
<keyword evidence="2" id="KW-0963">Cytoplasm</keyword>
<dbReference type="SMART" id="SM00091">
    <property type="entry name" value="PAS"/>
    <property type="match status" value="1"/>
</dbReference>